<comment type="similarity">
    <text evidence="2">Belongs to the membrane fusion protein (MFP) (TC 8.A.1) family.</text>
</comment>
<dbReference type="InterPro" id="IPR006143">
    <property type="entry name" value="RND_pump_MFP"/>
</dbReference>
<dbReference type="Pfam" id="PF25967">
    <property type="entry name" value="RND-MFP_C"/>
    <property type="match status" value="1"/>
</dbReference>
<dbReference type="EMBL" id="JUIV01000009">
    <property type="protein sequence ID" value="RYJ38266.1"/>
    <property type="molecule type" value="Genomic_DNA"/>
</dbReference>
<proteinExistence type="inferred from homology"/>
<dbReference type="Gene3D" id="2.40.420.20">
    <property type="match status" value="1"/>
</dbReference>
<evidence type="ECO:0000259" key="3">
    <source>
        <dbReference type="Pfam" id="PF25917"/>
    </source>
</evidence>
<protein>
    <submittedName>
        <fullName evidence="6">Efflux transporter, RND family, MFP subunit</fullName>
    </submittedName>
</protein>
<dbReference type="NCBIfam" id="TIGR01730">
    <property type="entry name" value="RND_mfp"/>
    <property type="match status" value="1"/>
</dbReference>
<evidence type="ECO:0000256" key="1">
    <source>
        <dbReference type="ARBA" id="ARBA00004196"/>
    </source>
</evidence>
<dbReference type="Pfam" id="PF25944">
    <property type="entry name" value="Beta-barrel_RND"/>
    <property type="match status" value="1"/>
</dbReference>
<dbReference type="AlphaFoldDB" id="A0A444VXL5"/>
<dbReference type="Pfam" id="PF25917">
    <property type="entry name" value="BSH_RND"/>
    <property type="match status" value="1"/>
</dbReference>
<feature type="domain" description="Multidrug resistance protein MdtA-like C-terminal permuted SH3" evidence="5">
    <location>
        <begin position="389"/>
        <end position="448"/>
    </location>
</feature>
<dbReference type="Proteomes" id="UP000290433">
    <property type="component" value="Unassembled WGS sequence"/>
</dbReference>
<evidence type="ECO:0000256" key="2">
    <source>
        <dbReference type="ARBA" id="ARBA00009477"/>
    </source>
</evidence>
<evidence type="ECO:0000313" key="6">
    <source>
        <dbReference type="EMBL" id="RYJ38266.1"/>
    </source>
</evidence>
<accession>A0A444VXL5</accession>
<feature type="domain" description="Multidrug resistance protein MdtA-like beta-barrel" evidence="4">
    <location>
        <begin position="305"/>
        <end position="381"/>
    </location>
</feature>
<dbReference type="PANTHER" id="PTHR30158:SF23">
    <property type="entry name" value="MULTIDRUG RESISTANCE PROTEIN MEXA"/>
    <property type="match status" value="1"/>
</dbReference>
<dbReference type="GO" id="GO:0005886">
    <property type="term" value="C:plasma membrane"/>
    <property type="evidence" value="ECO:0007669"/>
    <property type="project" value="TreeGrafter"/>
</dbReference>
<dbReference type="SUPFAM" id="SSF111369">
    <property type="entry name" value="HlyD-like secretion proteins"/>
    <property type="match status" value="1"/>
</dbReference>
<gene>
    <name evidence="6" type="ORF">NU08_2589</name>
</gene>
<dbReference type="InterPro" id="IPR058625">
    <property type="entry name" value="MdtA-like_BSH"/>
</dbReference>
<dbReference type="Gene3D" id="2.40.50.100">
    <property type="match status" value="1"/>
</dbReference>
<feature type="domain" description="Multidrug resistance protein MdtA-like barrel-sandwich hybrid" evidence="3">
    <location>
        <begin position="159"/>
        <end position="298"/>
    </location>
</feature>
<comment type="subcellular location">
    <subcellularLocation>
        <location evidence="1">Cell envelope</location>
    </subcellularLocation>
</comment>
<dbReference type="PANTHER" id="PTHR30158">
    <property type="entry name" value="ACRA/E-RELATED COMPONENT OF DRUG EFFLUX TRANSPORTER"/>
    <property type="match status" value="1"/>
</dbReference>
<dbReference type="GO" id="GO:0022857">
    <property type="term" value="F:transmembrane transporter activity"/>
    <property type="evidence" value="ECO:0007669"/>
    <property type="project" value="InterPro"/>
</dbReference>
<dbReference type="Gene3D" id="2.40.30.170">
    <property type="match status" value="1"/>
</dbReference>
<dbReference type="GO" id="GO:0046677">
    <property type="term" value="P:response to antibiotic"/>
    <property type="evidence" value="ECO:0007669"/>
    <property type="project" value="TreeGrafter"/>
</dbReference>
<evidence type="ECO:0000313" key="7">
    <source>
        <dbReference type="Proteomes" id="UP000290433"/>
    </source>
</evidence>
<dbReference type="InterPro" id="IPR058626">
    <property type="entry name" value="MdtA-like_b-barrel"/>
</dbReference>
<dbReference type="InterPro" id="IPR058627">
    <property type="entry name" value="MdtA-like_C"/>
</dbReference>
<name>A0A444VXL5_9FLAO</name>
<comment type="caution">
    <text evidence="6">The sequence shown here is derived from an EMBL/GenBank/DDBJ whole genome shotgun (WGS) entry which is preliminary data.</text>
</comment>
<dbReference type="Gene3D" id="1.10.287.470">
    <property type="entry name" value="Helix hairpin bin"/>
    <property type="match status" value="1"/>
</dbReference>
<dbReference type="GO" id="GO:0030313">
    <property type="term" value="C:cell envelope"/>
    <property type="evidence" value="ECO:0007669"/>
    <property type="project" value="UniProtKB-SubCell"/>
</dbReference>
<evidence type="ECO:0000259" key="4">
    <source>
        <dbReference type="Pfam" id="PF25944"/>
    </source>
</evidence>
<organism evidence="6 7">
    <name type="scientific">Flavobacterium anhuiense</name>
    <dbReference type="NCBI Taxonomy" id="459526"/>
    <lineage>
        <taxon>Bacteria</taxon>
        <taxon>Pseudomonadati</taxon>
        <taxon>Bacteroidota</taxon>
        <taxon>Flavobacteriia</taxon>
        <taxon>Flavobacteriales</taxon>
        <taxon>Flavobacteriaceae</taxon>
        <taxon>Flavobacterium</taxon>
    </lineage>
</organism>
<evidence type="ECO:0000259" key="5">
    <source>
        <dbReference type="Pfam" id="PF25967"/>
    </source>
</evidence>
<reference evidence="6 7" key="1">
    <citation type="submission" date="2014-12" db="EMBL/GenBank/DDBJ databases">
        <title>Genome sequence of Flavobacterium anhuiense RCM74.</title>
        <authorList>
            <person name="Kim J.F."/>
            <person name="Song J.Y."/>
            <person name="Kwak M.-J."/>
            <person name="Lee S.-W."/>
        </authorList>
    </citation>
    <scope>NUCLEOTIDE SEQUENCE [LARGE SCALE GENOMIC DNA]</scope>
    <source>
        <strain evidence="6 7">RCM74</strain>
    </source>
</reference>
<sequence length="468" mass="51299">MTNFAFYQLGDKNSRYYLQYCTKQFNLRKFVEFVAEKKLRILVSQNLSTSKKTSVSVSKYVVWVNFFHKKAVLRCYFAAKFEVIHLKMKSKMTKQYFKNNNAIGRIAILLIMISLSSCGKSGDAQMAPPKPEVDFLQTNSATGEVEKKYPGTVEGTVNVDIKAQVSGYLEAIYVKEGDYVAKGQSLFKIKGDVYAEQVNNSRAAYKSALANQANAKLEVEKIKPLVEGKVFSDMQLKTAQANYEAATAQVAQAKAALGSSQLNADFSLIKAPVSGYISRIPNRIGNLVTPADAVPLTTLSEINSVFVYFSLTEADYLAFSKDAKNNQTVSLIMADDSEYDQKGKLEVASGNIDRATGTIALKAIFPNPKKILRSGGSARIVLNKSLSSVITVPMASVKDIQDKFFVFVLKEGNKVAMVPIEIAGSAGSDYFVKSGLKSGDKVALNNIDMLYDKMEVVPKIATANTSSK</sequence>